<dbReference type="EMBL" id="GL833122">
    <property type="protein sequence ID" value="EGB11444.1"/>
    <property type="molecule type" value="Genomic_DNA"/>
</dbReference>
<dbReference type="Proteomes" id="UP000002729">
    <property type="component" value="Unassembled WGS sequence"/>
</dbReference>
<feature type="domain" description="Malonyl-CoA:ACP transacylase (MAT)" evidence="3">
    <location>
        <begin position="15"/>
        <end position="291"/>
    </location>
</feature>
<evidence type="ECO:0000259" key="3">
    <source>
        <dbReference type="SMART" id="SM00827"/>
    </source>
</evidence>
<name>F0Y020_AURAN</name>
<organism evidence="5">
    <name type="scientific">Aureococcus anophagefferens</name>
    <name type="common">Harmful bloom alga</name>
    <dbReference type="NCBI Taxonomy" id="44056"/>
    <lineage>
        <taxon>Eukaryota</taxon>
        <taxon>Sar</taxon>
        <taxon>Stramenopiles</taxon>
        <taxon>Ochrophyta</taxon>
        <taxon>Pelagophyceae</taxon>
        <taxon>Pelagomonadales</taxon>
        <taxon>Pelagomonadaceae</taxon>
        <taxon>Aureococcus</taxon>
    </lineage>
</organism>
<reference evidence="4 5" key="1">
    <citation type="journal article" date="2011" name="Proc. Natl. Acad. Sci. U.S.A.">
        <title>Niche of harmful alga Aureococcus anophagefferens revealed through ecogenomics.</title>
        <authorList>
            <person name="Gobler C.J."/>
            <person name="Berry D.L."/>
            <person name="Dyhrman S.T."/>
            <person name="Wilhelm S.W."/>
            <person name="Salamov A."/>
            <person name="Lobanov A.V."/>
            <person name="Zhang Y."/>
            <person name="Collier J.L."/>
            <person name="Wurch L.L."/>
            <person name="Kustka A.B."/>
            <person name="Dill B.D."/>
            <person name="Shah M."/>
            <person name="VerBerkmoes N.C."/>
            <person name="Kuo A."/>
            <person name="Terry A."/>
            <person name="Pangilinan J."/>
            <person name="Lindquist E.A."/>
            <person name="Lucas S."/>
            <person name="Paulsen I.T."/>
            <person name="Hattenrath-Lehmann T.K."/>
            <person name="Talmage S.C."/>
            <person name="Walker E.A."/>
            <person name="Koch F."/>
            <person name="Burson A.M."/>
            <person name="Marcoval M.A."/>
            <person name="Tang Y.Z."/>
            <person name="Lecleir G.R."/>
            <person name="Coyne K.J."/>
            <person name="Berg G.M."/>
            <person name="Bertrand E.M."/>
            <person name="Saito M.A."/>
            <person name="Gladyshev V.N."/>
            <person name="Grigoriev I.V."/>
        </authorList>
    </citation>
    <scope>NUCLEOTIDE SEQUENCE [LARGE SCALE GENOMIC DNA]</scope>
    <source>
        <strain evidence="5">CCMP 1984</strain>
    </source>
</reference>
<dbReference type="AlphaFoldDB" id="F0Y020"/>
<dbReference type="KEGG" id="aaf:AURANDRAFT_70949"/>
<proteinExistence type="predicted"/>
<dbReference type="SUPFAM" id="SSF52151">
    <property type="entry name" value="FabD/lysophospholipase-like"/>
    <property type="match status" value="1"/>
</dbReference>
<evidence type="ECO:0000313" key="5">
    <source>
        <dbReference type="Proteomes" id="UP000002729"/>
    </source>
</evidence>
<dbReference type="InterPro" id="IPR050091">
    <property type="entry name" value="PKS_NRPS_Biosynth_Enz"/>
</dbReference>
<dbReference type="InterPro" id="IPR014043">
    <property type="entry name" value="Acyl_transferase_dom"/>
</dbReference>
<protein>
    <recommendedName>
        <fullName evidence="3">Malonyl-CoA:ACP transacylase (MAT) domain-containing protein</fullName>
    </recommendedName>
</protein>
<dbReference type="PANTHER" id="PTHR43775">
    <property type="entry name" value="FATTY ACID SYNTHASE"/>
    <property type="match status" value="1"/>
</dbReference>
<dbReference type="Gene3D" id="3.40.366.10">
    <property type="entry name" value="Malonyl-Coenzyme A Acyl Carrier Protein, domain 2"/>
    <property type="match status" value="2"/>
</dbReference>
<dbReference type="InParanoid" id="F0Y020"/>
<keyword evidence="1" id="KW-0808">Transferase</keyword>
<evidence type="ECO:0000256" key="1">
    <source>
        <dbReference type="ARBA" id="ARBA00022679"/>
    </source>
</evidence>
<dbReference type="Pfam" id="PF00698">
    <property type="entry name" value="Acyl_transf_1"/>
    <property type="match status" value="1"/>
</dbReference>
<dbReference type="RefSeq" id="XP_009033811.1">
    <property type="nucleotide sequence ID" value="XM_009035563.1"/>
</dbReference>
<evidence type="ECO:0000313" key="4">
    <source>
        <dbReference type="EMBL" id="EGB11444.1"/>
    </source>
</evidence>
<dbReference type="GO" id="GO:0004312">
    <property type="term" value="F:fatty acid synthase activity"/>
    <property type="evidence" value="ECO:0007669"/>
    <property type="project" value="TreeGrafter"/>
</dbReference>
<dbReference type="GeneID" id="20228005"/>
<feature type="compositionally biased region" description="Low complexity" evidence="2">
    <location>
        <begin position="117"/>
        <end position="132"/>
    </location>
</feature>
<gene>
    <name evidence="4" type="ORF">AURANDRAFT_70949</name>
</gene>
<accession>F0Y020</accession>
<feature type="region of interest" description="Disordered" evidence="2">
    <location>
        <begin position="1199"/>
        <end position="1231"/>
    </location>
</feature>
<keyword evidence="5" id="KW-1185">Reference proteome</keyword>
<feature type="region of interest" description="Disordered" evidence="2">
    <location>
        <begin position="117"/>
        <end position="147"/>
    </location>
</feature>
<sequence length="1268" mass="137133">MASDDDGPARTLAFVFGPVGWQRENMGRALYDQGGVFRDVFDEVARECWPTLPVALGDVVYPVTGASALDLSGMIDSTFYAQTSLYAVEVALDALHRSRGVEPAACAGHSIGEFSAAASGAPPAGDGDAPAPESSRRGHGAGSTVLSGDARAVAKVVVALRESGTKARPRRVRGTSHADHSRRLRPIADQLAADVAAILTDARPNGATLVVSTVTGAPADVAALRSGAHWAAHMTQRVEYVKTARFLAEHRGVATFVEIGDGMLGRVTLPTVEPLVPGGRATWLASLAPAKEANGDGDADVRAFDAAIVALAAAAPPPSAAADEAKEPATPQCLRFDSKAVLQSAESVREDPRSPFAFPWATPKGRKVASIATSPVPTPGKSLAAALDEAADDGDDSMAFFKKRTDRAAPADAPGGPHSRHITNWCYATGTLAVLVAHFGFGETEAHPDGAMWVFRSLFSAGFAMRMFWLFAGLGDLRNRRAGRTAQALGDRLGPLARLYFAMVVLDALKKMVWGSFEVVGICLGGCGLKGSMNFVNLTRTKWFIISLAWCRLVGFFAERKLAPRAAERWLPLAVAALHVFLRFVDVYENGDAYYSTKVGQLKPLNYFVKSAYYYVVWPLLMPMNLGTLRCSARSEKREDVLLARPPCVPARRHRVQPAGAADPPPADVIAVGAATAARWSAGVLLANVVVVTCVARTAQRPKTLDGPRRTLDTGVLPTLFQLASCSLNSGCLVAFPLARATRRLGGLGGVARVAYLLFDETVAAAILGSYVYWCPATPTFFSELGAKALFGYMWHPFFVPPATAMVAGLTRTFAKTDQILWLPLILIAHVFLHRVPLTPAALRAELRDRHFASVLCHPQIAILGLLFATLAIRIHQAATDEATAFIESLMEQEGFWEGVGEKGCALFPGLRWIYTANVTAPGGRHYWTVEGTSENLLLAVCTREDGTMSCQSREDLAERGWDRARIEVAYEEHRAFAENMRRMVEGDPWSIRDKPLLVRCEHDSGGYACRVLIFDEENVGDVTSLSWWRPALSHERVLELDARREAARAVEQAGDHENAVVAYDDILGVLDGALRDPALGPCCATQALLAKCLFSRASCRLALGGRDNLRSAFDDSQRALTNSRHSGWLRAGLDEDAVILADDFEQLRGRMIDAMGDLSEALAARPRATHVDGVMDWQIKQREFEAQKARACKKIRDERAAEAARAEAPTPPSPPREIFYGPAPRSHADEVRARIAAEHEAARARREANPEPEPTTMLSFWLAFVAM</sequence>
<dbReference type="PANTHER" id="PTHR43775:SF51">
    <property type="entry name" value="INACTIVE PHENOLPHTHIOCEROL SYNTHESIS POLYKETIDE SYNTHASE TYPE I PKS1-RELATED"/>
    <property type="match status" value="1"/>
</dbReference>
<evidence type="ECO:0000256" key="2">
    <source>
        <dbReference type="SAM" id="MobiDB-lite"/>
    </source>
</evidence>
<dbReference type="SMART" id="SM00827">
    <property type="entry name" value="PKS_AT"/>
    <property type="match status" value="1"/>
</dbReference>
<dbReference type="InterPro" id="IPR001227">
    <property type="entry name" value="Ac_transferase_dom_sf"/>
</dbReference>
<dbReference type="InterPro" id="IPR016035">
    <property type="entry name" value="Acyl_Trfase/lysoPLipase"/>
</dbReference>
<dbReference type="GO" id="GO:0006633">
    <property type="term" value="P:fatty acid biosynthetic process"/>
    <property type="evidence" value="ECO:0007669"/>
    <property type="project" value="TreeGrafter"/>
</dbReference>